<keyword evidence="4" id="KW-0378">Hydrolase</keyword>
<reference evidence="4 5" key="1">
    <citation type="submission" date="2024-09" db="EMBL/GenBank/DDBJ databases">
        <authorList>
            <person name="Sun Q."/>
            <person name="Mori K."/>
        </authorList>
    </citation>
    <scope>NUCLEOTIDE SEQUENCE [LARGE SCALE GENOMIC DNA]</scope>
    <source>
        <strain evidence="4 5">TBRC 5777</strain>
    </source>
</reference>
<sequence length="237" mass="26407">MSSPSNTTRPHEAPLIALVGSDGSGKSTVGAALLQWMQEQRPTELCHLGKQTGNMGRAIARWPIIGRRFHRKLTEKADKAREPKGPGTATALVMYLFSMRRVRRFRRMLRLRQQGIAILTDRFPQVEVPGPMDGLSLPSTAAQPPLVRALARRERGHYQWMVSHRPDLVIRLTVDLATAIRRKPDHRERSLATKIADLARLRFNGAKVVDIDATQPLDQVLAQAKQAIGEVLAARPA</sequence>
<evidence type="ECO:0000313" key="5">
    <source>
        <dbReference type="Proteomes" id="UP001589865"/>
    </source>
</evidence>
<organism evidence="4 5">
    <name type="scientific">Roseomonas elaeocarpi</name>
    <dbReference type="NCBI Taxonomy" id="907779"/>
    <lineage>
        <taxon>Bacteria</taxon>
        <taxon>Pseudomonadati</taxon>
        <taxon>Pseudomonadota</taxon>
        <taxon>Alphaproteobacteria</taxon>
        <taxon>Acetobacterales</taxon>
        <taxon>Roseomonadaceae</taxon>
        <taxon>Roseomonas</taxon>
    </lineage>
</organism>
<dbReference type="InterPro" id="IPR027417">
    <property type="entry name" value="P-loop_NTPase"/>
</dbReference>
<dbReference type="Gene3D" id="3.40.50.300">
    <property type="entry name" value="P-loop containing nucleotide triphosphate hydrolases"/>
    <property type="match status" value="1"/>
</dbReference>
<dbReference type="SUPFAM" id="SSF52540">
    <property type="entry name" value="P-loop containing nucleoside triphosphate hydrolases"/>
    <property type="match status" value="1"/>
</dbReference>
<dbReference type="GO" id="GO:0016787">
    <property type="term" value="F:hydrolase activity"/>
    <property type="evidence" value="ECO:0007669"/>
    <property type="project" value="UniProtKB-KW"/>
</dbReference>
<comment type="caution">
    <text evidence="4">The sequence shown here is derived from an EMBL/GenBank/DDBJ whole genome shotgun (WGS) entry which is preliminary data.</text>
</comment>
<dbReference type="PANTHER" id="PTHR10344:SF4">
    <property type="entry name" value="UMP-CMP KINASE 2, MITOCHONDRIAL"/>
    <property type="match status" value="1"/>
</dbReference>
<dbReference type="PANTHER" id="PTHR10344">
    <property type="entry name" value="THYMIDYLATE KINASE"/>
    <property type="match status" value="1"/>
</dbReference>
<dbReference type="Proteomes" id="UP001589865">
    <property type="component" value="Unassembled WGS sequence"/>
</dbReference>
<name>A0ABV6JZD4_9PROT</name>
<evidence type="ECO:0000256" key="1">
    <source>
        <dbReference type="ARBA" id="ARBA00022741"/>
    </source>
</evidence>
<keyword evidence="1" id="KW-0547">Nucleotide-binding</keyword>
<keyword evidence="5" id="KW-1185">Reference proteome</keyword>
<accession>A0ABV6JZD4</accession>
<gene>
    <name evidence="4" type="ORF">ACFFGY_16675</name>
</gene>
<evidence type="ECO:0000256" key="2">
    <source>
        <dbReference type="ARBA" id="ARBA00022840"/>
    </source>
</evidence>
<proteinExistence type="predicted"/>
<keyword evidence="2" id="KW-0067">ATP-binding</keyword>
<protein>
    <submittedName>
        <fullName evidence="4">Nucleoside triphosphate hydrolase</fullName>
    </submittedName>
</protein>
<dbReference type="EMBL" id="JBHLUN010000012">
    <property type="protein sequence ID" value="MFC0409888.1"/>
    <property type="molecule type" value="Genomic_DNA"/>
</dbReference>
<evidence type="ECO:0000256" key="3">
    <source>
        <dbReference type="SAM" id="MobiDB-lite"/>
    </source>
</evidence>
<evidence type="ECO:0000313" key="4">
    <source>
        <dbReference type="EMBL" id="MFC0409888.1"/>
    </source>
</evidence>
<feature type="region of interest" description="Disordered" evidence="3">
    <location>
        <begin position="1"/>
        <end position="20"/>
    </location>
</feature>
<dbReference type="RefSeq" id="WP_377045640.1">
    <property type="nucleotide sequence ID" value="NZ_JBHLUN010000012.1"/>
</dbReference>